<feature type="transmembrane region" description="Helical" evidence="6">
    <location>
        <begin position="291"/>
        <end position="310"/>
    </location>
</feature>
<keyword evidence="4 6" id="KW-1133">Transmembrane helix</keyword>
<dbReference type="InterPro" id="IPR036259">
    <property type="entry name" value="MFS_trans_sf"/>
</dbReference>
<dbReference type="eggNOG" id="COG2814">
    <property type="taxonomic scope" value="Bacteria"/>
</dbReference>
<keyword evidence="2" id="KW-1003">Cell membrane</keyword>
<feature type="transmembrane region" description="Helical" evidence="6">
    <location>
        <begin position="164"/>
        <end position="193"/>
    </location>
</feature>
<proteinExistence type="predicted"/>
<comment type="subcellular location">
    <subcellularLocation>
        <location evidence="1">Cell membrane</location>
        <topology evidence="1">Multi-pass membrane protein</topology>
    </subcellularLocation>
</comment>
<dbReference type="PROSITE" id="PS50850">
    <property type="entry name" value="MFS"/>
    <property type="match status" value="1"/>
</dbReference>
<evidence type="ECO:0000256" key="3">
    <source>
        <dbReference type="ARBA" id="ARBA00022692"/>
    </source>
</evidence>
<dbReference type="InterPro" id="IPR020846">
    <property type="entry name" value="MFS_dom"/>
</dbReference>
<evidence type="ECO:0000313" key="9">
    <source>
        <dbReference type="Proteomes" id="UP000011682"/>
    </source>
</evidence>
<dbReference type="AlphaFoldDB" id="S9P3D2"/>
<reference evidence="8" key="1">
    <citation type="submission" date="2013-05" db="EMBL/GenBank/DDBJ databases">
        <title>Genome assembly of Cystobacter fuscus DSM 2262.</title>
        <authorList>
            <person name="Sharma G."/>
            <person name="Khatri I."/>
            <person name="Kaur C."/>
            <person name="Mayilraj S."/>
            <person name="Subramanian S."/>
        </authorList>
    </citation>
    <scope>NUCLEOTIDE SEQUENCE [LARGE SCALE GENOMIC DNA]</scope>
    <source>
        <strain evidence="8">DSM 2262</strain>
    </source>
</reference>
<feature type="transmembrane region" description="Helical" evidence="6">
    <location>
        <begin position="316"/>
        <end position="340"/>
    </location>
</feature>
<dbReference type="Proteomes" id="UP000011682">
    <property type="component" value="Unassembled WGS sequence"/>
</dbReference>
<feature type="transmembrane region" description="Helical" evidence="6">
    <location>
        <begin position="54"/>
        <end position="74"/>
    </location>
</feature>
<name>S9P3D2_CYSF2</name>
<feature type="transmembrane region" description="Helical" evidence="6">
    <location>
        <begin position="382"/>
        <end position="401"/>
    </location>
</feature>
<feature type="domain" description="Major facilitator superfamily (MFS) profile" evidence="7">
    <location>
        <begin position="16"/>
        <end position="405"/>
    </location>
</feature>
<sequence>MSTSEDSQLRLRRQRTLRVLLTAEFMSMLGTQLSAVAMPWLVLQLTGSSRDMGLVMAAQLAAIAVFGVFGASLVGRMGPRWVMLVGDTVRGPLVALLPLLYYLGWLNIGVFIVVMFAVGAFYAPYLASQQSILPLVVGEDEALLSRATATLQTATRLSVLIGPLLSGVLITALGAPVVLMLDAASFVASAVLLRLYLPRTEPVTEPVKAGRRSVGAGARMLLSDRLVGSWSLGLVIGEMVWQALFALLPVIALTQQHGSPMVAGVLLAMFGGGAVAGTLLVGLLLRRVPALTLAVVGRVALGLAFVMLLLPLSIEALAGCLLLAGLLNGVSSAPIAAVRALRIPPAKRTESLTVATALALAAGALGWALAGTAAQSAGLPTIFHALAVLQVMAAALFVFGARAPAQEPQKG</sequence>
<feature type="transmembrane region" description="Helical" evidence="6">
    <location>
        <begin position="99"/>
        <end position="123"/>
    </location>
</feature>
<feature type="transmembrane region" description="Helical" evidence="6">
    <location>
        <begin position="263"/>
        <end position="284"/>
    </location>
</feature>
<keyword evidence="9" id="KW-1185">Reference proteome</keyword>
<dbReference type="InterPro" id="IPR011701">
    <property type="entry name" value="MFS"/>
</dbReference>
<evidence type="ECO:0000313" key="8">
    <source>
        <dbReference type="EMBL" id="EPX56777.1"/>
    </source>
</evidence>
<dbReference type="CDD" id="cd06173">
    <property type="entry name" value="MFS_MefA_like"/>
    <property type="match status" value="1"/>
</dbReference>
<keyword evidence="5 6" id="KW-0472">Membrane</keyword>
<dbReference type="GO" id="GO:0022857">
    <property type="term" value="F:transmembrane transporter activity"/>
    <property type="evidence" value="ECO:0007669"/>
    <property type="project" value="InterPro"/>
</dbReference>
<gene>
    <name evidence="8" type="ORF">D187_007211</name>
</gene>
<organism evidence="8 9">
    <name type="scientific">Cystobacter fuscus (strain ATCC 25194 / DSM 2262 / NBRC 100088 / M29)</name>
    <dbReference type="NCBI Taxonomy" id="1242864"/>
    <lineage>
        <taxon>Bacteria</taxon>
        <taxon>Pseudomonadati</taxon>
        <taxon>Myxococcota</taxon>
        <taxon>Myxococcia</taxon>
        <taxon>Myxococcales</taxon>
        <taxon>Cystobacterineae</taxon>
        <taxon>Archangiaceae</taxon>
        <taxon>Cystobacter</taxon>
    </lineage>
</organism>
<protein>
    <recommendedName>
        <fullName evidence="7">Major facilitator superfamily (MFS) profile domain-containing protein</fullName>
    </recommendedName>
</protein>
<comment type="caution">
    <text evidence="8">The sequence shown here is derived from an EMBL/GenBank/DDBJ whole genome shotgun (WGS) entry which is preliminary data.</text>
</comment>
<evidence type="ECO:0000256" key="6">
    <source>
        <dbReference type="SAM" id="Phobius"/>
    </source>
</evidence>
<accession>S9P3D2</accession>
<feature type="transmembrane region" description="Helical" evidence="6">
    <location>
        <begin position="20"/>
        <end position="42"/>
    </location>
</feature>
<dbReference type="PANTHER" id="PTHR23513:SF6">
    <property type="entry name" value="MAJOR FACILITATOR SUPERFAMILY ASSOCIATED DOMAIN-CONTAINING PROTEIN"/>
    <property type="match status" value="1"/>
</dbReference>
<evidence type="ECO:0000256" key="4">
    <source>
        <dbReference type="ARBA" id="ARBA00022989"/>
    </source>
</evidence>
<dbReference type="Pfam" id="PF07690">
    <property type="entry name" value="MFS_1"/>
    <property type="match status" value="1"/>
</dbReference>
<evidence type="ECO:0000256" key="1">
    <source>
        <dbReference type="ARBA" id="ARBA00004651"/>
    </source>
</evidence>
<keyword evidence="3 6" id="KW-0812">Transmembrane</keyword>
<dbReference type="GO" id="GO:0005886">
    <property type="term" value="C:plasma membrane"/>
    <property type="evidence" value="ECO:0007669"/>
    <property type="project" value="UniProtKB-SubCell"/>
</dbReference>
<feature type="transmembrane region" description="Helical" evidence="6">
    <location>
        <begin position="229"/>
        <end position="251"/>
    </location>
</feature>
<evidence type="ECO:0000256" key="5">
    <source>
        <dbReference type="ARBA" id="ARBA00023136"/>
    </source>
</evidence>
<dbReference type="SUPFAM" id="SSF103473">
    <property type="entry name" value="MFS general substrate transporter"/>
    <property type="match status" value="1"/>
</dbReference>
<dbReference type="Gene3D" id="1.20.1250.20">
    <property type="entry name" value="MFS general substrate transporter like domains"/>
    <property type="match status" value="1"/>
</dbReference>
<evidence type="ECO:0000256" key="2">
    <source>
        <dbReference type="ARBA" id="ARBA00022475"/>
    </source>
</evidence>
<dbReference type="PANTHER" id="PTHR23513">
    <property type="entry name" value="INTEGRAL MEMBRANE EFFLUX PROTEIN-RELATED"/>
    <property type="match status" value="1"/>
</dbReference>
<dbReference type="EMBL" id="ANAH02000065">
    <property type="protein sequence ID" value="EPX56777.1"/>
    <property type="molecule type" value="Genomic_DNA"/>
</dbReference>
<evidence type="ECO:0000259" key="7">
    <source>
        <dbReference type="PROSITE" id="PS50850"/>
    </source>
</evidence>
<dbReference type="RefSeq" id="WP_002626005.1">
    <property type="nucleotide sequence ID" value="NZ_ANAH02000065.1"/>
</dbReference>
<feature type="transmembrane region" description="Helical" evidence="6">
    <location>
        <begin position="352"/>
        <end position="370"/>
    </location>
</feature>